<evidence type="ECO:0000256" key="10">
    <source>
        <dbReference type="ARBA" id="ARBA00048679"/>
    </source>
</evidence>
<evidence type="ECO:0000256" key="6">
    <source>
        <dbReference type="ARBA" id="ARBA00022741"/>
    </source>
</evidence>
<dbReference type="PROSITE" id="PS00107">
    <property type="entry name" value="PROTEIN_KINASE_ATP"/>
    <property type="match status" value="1"/>
</dbReference>
<dbReference type="AlphaFoldDB" id="A0AAN7KGF1"/>
<sequence>MEAAAQPSPEPAAAPPSPTIIFDRYQLGRVLGRGSFAKVYQASSVADRSAVAIKIIDKNSESLRAIPEAQVLREVHAMRRLQSHPNILKIHEVMATRSKIYLVMELAPGGELFSKLTRRGRFSESSARLLFQQLVSALTFCHENGVAHRDVKPHNILLDKDGNLKLSDFGLSSLSDQHRLCGDGLLRTFCGTPIYTAPEVVSRQSYSGPKADAWSCGVILFMLICGSLPFEDTSISSLYRKAEKRDYKFPSWVSKSARYVINHLLDPNPTSRMGLEALLETTWFKKSSSPLLKSQSDGVLYEMSALAKDYDFAGSVSRANAFDIISLAAGLDISGLFETAGVCNKVKRFTSSAPFEEIRDKVREVGGKLGYGLEKMKGGSMVLRKGGSVLTVEVWEIAQSLMLVEVKMDGVMDMEELHWLEWKAELGGLVLSWHSDGSITD</sequence>
<dbReference type="FunFam" id="3.30.200.20:FF:000042">
    <property type="entry name" value="Aurora kinase A"/>
    <property type="match status" value="1"/>
</dbReference>
<evidence type="ECO:0000256" key="13">
    <source>
        <dbReference type="RuleBase" id="RU000304"/>
    </source>
</evidence>
<reference evidence="16 17" key="1">
    <citation type="journal article" date="2023" name="Hortic Res">
        <title>Pangenome of water caltrop reveals structural variations and asymmetric subgenome divergence after allopolyploidization.</title>
        <authorList>
            <person name="Zhang X."/>
            <person name="Chen Y."/>
            <person name="Wang L."/>
            <person name="Yuan Y."/>
            <person name="Fang M."/>
            <person name="Shi L."/>
            <person name="Lu R."/>
            <person name="Comes H.P."/>
            <person name="Ma Y."/>
            <person name="Chen Y."/>
            <person name="Huang G."/>
            <person name="Zhou Y."/>
            <person name="Zheng Z."/>
            <person name="Qiu Y."/>
        </authorList>
    </citation>
    <scope>NUCLEOTIDE SEQUENCE [LARGE SCALE GENOMIC DNA]</scope>
    <source>
        <strain evidence="16">F231</strain>
    </source>
</reference>
<comment type="cofactor">
    <cofactor evidence="1">
        <name>Mn(2+)</name>
        <dbReference type="ChEBI" id="CHEBI:29035"/>
    </cofactor>
</comment>
<keyword evidence="5" id="KW-0808">Transferase</keyword>
<comment type="catalytic activity">
    <reaction evidence="9">
        <text>L-threonyl-[protein] + ATP = O-phospho-L-threonyl-[protein] + ADP + H(+)</text>
        <dbReference type="Rhea" id="RHEA:46608"/>
        <dbReference type="Rhea" id="RHEA-COMP:11060"/>
        <dbReference type="Rhea" id="RHEA-COMP:11605"/>
        <dbReference type="ChEBI" id="CHEBI:15378"/>
        <dbReference type="ChEBI" id="CHEBI:30013"/>
        <dbReference type="ChEBI" id="CHEBI:30616"/>
        <dbReference type="ChEBI" id="CHEBI:61977"/>
        <dbReference type="ChEBI" id="CHEBI:456216"/>
        <dbReference type="EC" id="2.7.11.1"/>
    </reaction>
</comment>
<name>A0AAN7KGF1_TRANT</name>
<dbReference type="InterPro" id="IPR011009">
    <property type="entry name" value="Kinase-like_dom_sf"/>
</dbReference>
<keyword evidence="7" id="KW-0418">Kinase</keyword>
<dbReference type="PROSITE" id="PS50011">
    <property type="entry name" value="PROTEIN_KINASE_DOM"/>
    <property type="match status" value="1"/>
</dbReference>
<evidence type="ECO:0000313" key="17">
    <source>
        <dbReference type="Proteomes" id="UP001346149"/>
    </source>
</evidence>
<dbReference type="SUPFAM" id="SSF56112">
    <property type="entry name" value="Protein kinase-like (PK-like)"/>
    <property type="match status" value="1"/>
</dbReference>
<dbReference type="PANTHER" id="PTHR43895">
    <property type="entry name" value="CALCIUM/CALMODULIN-DEPENDENT PROTEIN KINASE KINASE-RELATED"/>
    <property type="match status" value="1"/>
</dbReference>
<dbReference type="SMART" id="SM00220">
    <property type="entry name" value="S_TKc"/>
    <property type="match status" value="1"/>
</dbReference>
<dbReference type="InterPro" id="IPR008271">
    <property type="entry name" value="Ser/Thr_kinase_AS"/>
</dbReference>
<dbReference type="FunFam" id="1.10.510.10:FF:000571">
    <property type="entry name" value="Maternal embryonic leucine zipper kinase"/>
    <property type="match status" value="1"/>
</dbReference>
<dbReference type="PROSITE" id="PS00108">
    <property type="entry name" value="PROTEIN_KINASE_ST"/>
    <property type="match status" value="1"/>
</dbReference>
<dbReference type="InterPro" id="IPR018451">
    <property type="entry name" value="NAF/FISL_domain"/>
</dbReference>
<dbReference type="Pfam" id="PF00069">
    <property type="entry name" value="Pkinase"/>
    <property type="match status" value="1"/>
</dbReference>
<keyword evidence="6 12" id="KW-0547">Nucleotide-binding</keyword>
<evidence type="ECO:0000256" key="12">
    <source>
        <dbReference type="PROSITE-ProRule" id="PRU10141"/>
    </source>
</evidence>
<dbReference type="GO" id="GO:0004674">
    <property type="term" value="F:protein serine/threonine kinase activity"/>
    <property type="evidence" value="ECO:0007669"/>
    <property type="project" value="UniProtKB-KW"/>
</dbReference>
<dbReference type="Gene3D" id="3.30.310.80">
    <property type="entry name" value="Kinase associated domain 1, KA1"/>
    <property type="match status" value="1"/>
</dbReference>
<comment type="similarity">
    <text evidence="2">Belongs to the protein kinase superfamily. CAMK Ser/Thr protein kinase family. SNF1 subfamily.</text>
</comment>
<dbReference type="CDD" id="cd14003">
    <property type="entry name" value="STKc_AMPK-like"/>
    <property type="match status" value="1"/>
</dbReference>
<accession>A0AAN7KGF1</accession>
<evidence type="ECO:0000256" key="1">
    <source>
        <dbReference type="ARBA" id="ARBA00001936"/>
    </source>
</evidence>
<evidence type="ECO:0000256" key="4">
    <source>
        <dbReference type="ARBA" id="ARBA00022527"/>
    </source>
</evidence>
<evidence type="ECO:0000256" key="7">
    <source>
        <dbReference type="ARBA" id="ARBA00022777"/>
    </source>
</evidence>
<dbReference type="EC" id="2.7.11.1" evidence="3"/>
<dbReference type="Gene3D" id="1.10.510.10">
    <property type="entry name" value="Transferase(Phosphotransferase) domain 1"/>
    <property type="match status" value="1"/>
</dbReference>
<evidence type="ECO:0000256" key="9">
    <source>
        <dbReference type="ARBA" id="ARBA00047899"/>
    </source>
</evidence>
<dbReference type="InterPro" id="IPR017441">
    <property type="entry name" value="Protein_kinase_ATP_BS"/>
</dbReference>
<evidence type="ECO:0000259" key="15">
    <source>
        <dbReference type="PROSITE" id="PS50816"/>
    </source>
</evidence>
<evidence type="ECO:0000256" key="11">
    <source>
        <dbReference type="ARBA" id="ARBA00058225"/>
    </source>
</evidence>
<dbReference type="Pfam" id="PF03822">
    <property type="entry name" value="NAF"/>
    <property type="match status" value="1"/>
</dbReference>
<dbReference type="EMBL" id="JAXQNO010000022">
    <property type="protein sequence ID" value="KAK4767004.1"/>
    <property type="molecule type" value="Genomic_DNA"/>
</dbReference>
<evidence type="ECO:0000256" key="8">
    <source>
        <dbReference type="ARBA" id="ARBA00022840"/>
    </source>
</evidence>
<feature type="binding site" evidence="12">
    <location>
        <position position="54"/>
    </location>
    <ligand>
        <name>ATP</name>
        <dbReference type="ChEBI" id="CHEBI:30616"/>
    </ligand>
</feature>
<dbReference type="Proteomes" id="UP001346149">
    <property type="component" value="Unassembled WGS sequence"/>
</dbReference>
<dbReference type="PROSITE" id="PS50816">
    <property type="entry name" value="NAF"/>
    <property type="match status" value="1"/>
</dbReference>
<proteinExistence type="inferred from homology"/>
<evidence type="ECO:0000256" key="5">
    <source>
        <dbReference type="ARBA" id="ARBA00022679"/>
    </source>
</evidence>
<keyword evidence="8 12" id="KW-0067">ATP-binding</keyword>
<dbReference type="GO" id="GO:0005524">
    <property type="term" value="F:ATP binding"/>
    <property type="evidence" value="ECO:0007669"/>
    <property type="project" value="UniProtKB-UniRule"/>
</dbReference>
<organism evidence="16 17">
    <name type="scientific">Trapa natans</name>
    <name type="common">Water chestnut</name>
    <dbReference type="NCBI Taxonomy" id="22666"/>
    <lineage>
        <taxon>Eukaryota</taxon>
        <taxon>Viridiplantae</taxon>
        <taxon>Streptophyta</taxon>
        <taxon>Embryophyta</taxon>
        <taxon>Tracheophyta</taxon>
        <taxon>Spermatophyta</taxon>
        <taxon>Magnoliopsida</taxon>
        <taxon>eudicotyledons</taxon>
        <taxon>Gunneridae</taxon>
        <taxon>Pentapetalae</taxon>
        <taxon>rosids</taxon>
        <taxon>malvids</taxon>
        <taxon>Myrtales</taxon>
        <taxon>Lythraceae</taxon>
        <taxon>Trapa</taxon>
    </lineage>
</organism>
<evidence type="ECO:0000259" key="14">
    <source>
        <dbReference type="PROSITE" id="PS50011"/>
    </source>
</evidence>
<keyword evidence="17" id="KW-1185">Reference proteome</keyword>
<evidence type="ECO:0000256" key="2">
    <source>
        <dbReference type="ARBA" id="ARBA00006234"/>
    </source>
</evidence>
<evidence type="ECO:0000313" key="16">
    <source>
        <dbReference type="EMBL" id="KAK4767004.1"/>
    </source>
</evidence>
<feature type="domain" description="Protein kinase" evidence="14">
    <location>
        <begin position="25"/>
        <end position="284"/>
    </location>
</feature>
<feature type="domain" description="NAF" evidence="15">
    <location>
        <begin position="314"/>
        <end position="338"/>
    </location>
</feature>
<dbReference type="CDD" id="cd12195">
    <property type="entry name" value="CIPK_C"/>
    <property type="match status" value="1"/>
</dbReference>
<evidence type="ECO:0000256" key="3">
    <source>
        <dbReference type="ARBA" id="ARBA00012513"/>
    </source>
</evidence>
<dbReference type="InterPro" id="IPR004041">
    <property type="entry name" value="NAF_dom"/>
</dbReference>
<protein>
    <recommendedName>
        <fullName evidence="3">non-specific serine/threonine protein kinase</fullName>
        <ecNumber evidence="3">2.7.11.1</ecNumber>
    </recommendedName>
</protein>
<gene>
    <name evidence="16" type="ORF">SAY86_014755</name>
</gene>
<dbReference type="GO" id="GO:0007165">
    <property type="term" value="P:signal transduction"/>
    <property type="evidence" value="ECO:0007669"/>
    <property type="project" value="InterPro"/>
</dbReference>
<dbReference type="InterPro" id="IPR000719">
    <property type="entry name" value="Prot_kinase_dom"/>
</dbReference>
<dbReference type="PANTHER" id="PTHR43895:SF33">
    <property type="entry name" value="PROTEIN KINASE DOMAIN-CONTAINING PROTEIN"/>
    <property type="match status" value="1"/>
</dbReference>
<comment type="catalytic activity">
    <reaction evidence="10">
        <text>L-seryl-[protein] + ATP = O-phospho-L-seryl-[protein] + ADP + H(+)</text>
        <dbReference type="Rhea" id="RHEA:17989"/>
        <dbReference type="Rhea" id="RHEA-COMP:9863"/>
        <dbReference type="Rhea" id="RHEA-COMP:11604"/>
        <dbReference type="ChEBI" id="CHEBI:15378"/>
        <dbReference type="ChEBI" id="CHEBI:29999"/>
        <dbReference type="ChEBI" id="CHEBI:30616"/>
        <dbReference type="ChEBI" id="CHEBI:83421"/>
        <dbReference type="ChEBI" id="CHEBI:456216"/>
        <dbReference type="EC" id="2.7.11.1"/>
    </reaction>
</comment>
<comment type="caution">
    <text evidence="16">The sequence shown here is derived from an EMBL/GenBank/DDBJ whole genome shotgun (WGS) entry which is preliminary data.</text>
</comment>
<keyword evidence="4 13" id="KW-0723">Serine/threonine-protein kinase</keyword>
<comment type="function">
    <text evidence="11">CIPK serine-threonine protein kinases interact with CBL proteins. Binding of a CBL protein to the regulatory NAF domain of CIPK protein lead to the activation of the kinase in a calcium-dependent manner.</text>
</comment>